<keyword evidence="1" id="KW-0472">Membrane</keyword>
<evidence type="ECO:0000256" key="1">
    <source>
        <dbReference type="SAM" id="Phobius"/>
    </source>
</evidence>
<protein>
    <submittedName>
        <fullName evidence="2">Uncharacterized protein</fullName>
    </submittedName>
</protein>
<organism evidence="2 3">
    <name type="scientific">Candidatus Gemmiger avicola</name>
    <dbReference type="NCBI Taxonomy" id="2838605"/>
    <lineage>
        <taxon>Bacteria</taxon>
        <taxon>Bacillati</taxon>
        <taxon>Bacillota</taxon>
        <taxon>Clostridia</taxon>
        <taxon>Eubacteriales</taxon>
        <taxon>Gemmiger</taxon>
    </lineage>
</organism>
<dbReference type="EMBL" id="DWYG01000190">
    <property type="protein sequence ID" value="HJB43073.1"/>
    <property type="molecule type" value="Genomic_DNA"/>
</dbReference>
<feature type="transmembrane region" description="Helical" evidence="1">
    <location>
        <begin position="57"/>
        <end position="85"/>
    </location>
</feature>
<comment type="caution">
    <text evidence="2">The sequence shown here is derived from an EMBL/GenBank/DDBJ whole genome shotgun (WGS) entry which is preliminary data.</text>
</comment>
<keyword evidence="1" id="KW-1133">Transmembrane helix</keyword>
<evidence type="ECO:0000313" key="3">
    <source>
        <dbReference type="Proteomes" id="UP000886803"/>
    </source>
</evidence>
<dbReference type="AlphaFoldDB" id="A0A9D2MA08"/>
<reference evidence="2" key="1">
    <citation type="journal article" date="2021" name="PeerJ">
        <title>Extensive microbial diversity within the chicken gut microbiome revealed by metagenomics and culture.</title>
        <authorList>
            <person name="Gilroy R."/>
            <person name="Ravi A."/>
            <person name="Getino M."/>
            <person name="Pursley I."/>
            <person name="Horton D.L."/>
            <person name="Alikhan N.F."/>
            <person name="Baker D."/>
            <person name="Gharbi K."/>
            <person name="Hall N."/>
            <person name="Watson M."/>
            <person name="Adriaenssens E.M."/>
            <person name="Foster-Nyarko E."/>
            <person name="Jarju S."/>
            <person name="Secka A."/>
            <person name="Antonio M."/>
            <person name="Oren A."/>
            <person name="Chaudhuri R.R."/>
            <person name="La Ragione R."/>
            <person name="Hildebrand F."/>
            <person name="Pallen M.J."/>
        </authorList>
    </citation>
    <scope>NUCLEOTIDE SEQUENCE</scope>
    <source>
        <strain evidence="2">ChiBcec8-13705</strain>
    </source>
</reference>
<proteinExistence type="predicted"/>
<reference evidence="2" key="2">
    <citation type="submission" date="2021-04" db="EMBL/GenBank/DDBJ databases">
        <authorList>
            <person name="Gilroy R."/>
        </authorList>
    </citation>
    <scope>NUCLEOTIDE SEQUENCE</scope>
    <source>
        <strain evidence="2">ChiBcec8-13705</strain>
    </source>
</reference>
<dbReference type="Proteomes" id="UP000886803">
    <property type="component" value="Unassembled WGS sequence"/>
</dbReference>
<name>A0A9D2MA08_9FIRM</name>
<keyword evidence="1" id="KW-0812">Transmembrane</keyword>
<accession>A0A9D2MA08</accession>
<gene>
    <name evidence="2" type="ORF">H9945_11320</name>
</gene>
<evidence type="ECO:0000313" key="2">
    <source>
        <dbReference type="EMBL" id="HJB43073.1"/>
    </source>
</evidence>
<sequence length="149" mass="16832">MRVLFYHTFGQFETGKTPKKVPRTPKLRANWWTQPVFWARMVPENQPKGVLHMSVNFALIAVSVLVILVWIVMIGVGIYLLYLVIRALRAYIRSKEVRAEKKEICRTLGEQLRARAGVQRLFLSVLSGPHRGAVPAGLRAVSAEPLARG</sequence>